<feature type="transmembrane region" description="Helical" evidence="1">
    <location>
        <begin position="43"/>
        <end position="69"/>
    </location>
</feature>
<comment type="caution">
    <text evidence="4">The sequence shown here is derived from an EMBL/GenBank/DDBJ whole genome shotgun (WGS) entry which is preliminary data.</text>
</comment>
<dbReference type="Pfam" id="PF15420">
    <property type="entry name" value="Abhydrolase_9_N"/>
    <property type="match status" value="1"/>
</dbReference>
<name>A0ABT1G7K3_9GAMM</name>
<protein>
    <submittedName>
        <fullName evidence="4">Membrane protein</fullName>
    </submittedName>
</protein>
<dbReference type="Proteomes" id="UP001523550">
    <property type="component" value="Unassembled WGS sequence"/>
</dbReference>
<keyword evidence="1" id="KW-1133">Transmembrane helix</keyword>
<feature type="transmembrane region" description="Helical" evidence="1">
    <location>
        <begin position="165"/>
        <end position="189"/>
    </location>
</feature>
<dbReference type="PIRSF" id="PIRSF007542">
    <property type="entry name" value="UCP007542"/>
    <property type="match status" value="1"/>
</dbReference>
<gene>
    <name evidence="4" type="ORF">J2T60_001166</name>
</gene>
<keyword evidence="5" id="KW-1185">Reference proteome</keyword>
<accession>A0ABT1G7K3</accession>
<evidence type="ECO:0000259" key="2">
    <source>
        <dbReference type="Pfam" id="PF10081"/>
    </source>
</evidence>
<sequence>MLKRRLYSVYSGIRNQFSIVGLLLGTFFFALSLTPSLLPRVDIIQGIISGFSLAAGYGLGVLSVGLWGYLQLPSPPNRVQYVLKGIAAASCIILAVIFLWRADAWQNDLRSLMEMEATTGVRSLVVALVALVVFSLLLLIARLFRNLFFFLSGKLSAYVPPRISHLMGLLAAFALFWAIVDGILFSFALRSADTTHQQIDALMEAELDRPLDPRRSGSDASLLNWEEMGRQGRRFLATGPSQSDIAAFSEGDAREPIRVYVGLNAANTPEERAELALAELKRVDAFSREMLILITPTGTGWVDPAGINPIEYLQRGNVASVAAQYSYLPSPISLMAEGAYGAESARALFQSVYGHWRSLPRQERPRLYLFGLSLGALNSDRSFDFYDIIDDPFHGALWSGPPFRSDTWRDATERRRPDSPAWLPRFRDDSVIRFANQDGGLDTGMAPWGDFRLAYLQYASDPITFFDPASLLREPDWLKTPRGPDVSEHLRWFPVVTMLQLAADMAAGSSPRGYGHEYAPAHYLQAWLALTEPDDWSHAELQRLQERLNSE</sequence>
<reference evidence="4 5" key="1">
    <citation type="submission" date="2022-03" db="EMBL/GenBank/DDBJ databases">
        <title>Genomic Encyclopedia of Type Strains, Phase III (KMG-III): the genomes of soil and plant-associated and newly described type strains.</title>
        <authorList>
            <person name="Whitman W."/>
        </authorList>
    </citation>
    <scope>NUCLEOTIDE SEQUENCE [LARGE SCALE GENOMIC DNA]</scope>
    <source>
        <strain evidence="4 5">BSker1</strain>
    </source>
</reference>
<dbReference type="EMBL" id="JALJYF010000001">
    <property type="protein sequence ID" value="MCP1727201.1"/>
    <property type="molecule type" value="Genomic_DNA"/>
</dbReference>
<dbReference type="Pfam" id="PF10081">
    <property type="entry name" value="Abhydrolase_9"/>
    <property type="match status" value="1"/>
</dbReference>
<dbReference type="InterPro" id="IPR012037">
    <property type="entry name" value="Alpha/beta-hydrolase_fam"/>
</dbReference>
<organism evidence="4 5">
    <name type="scientific">Natronospira proteinivora</name>
    <dbReference type="NCBI Taxonomy" id="1807133"/>
    <lineage>
        <taxon>Bacteria</taxon>
        <taxon>Pseudomonadati</taxon>
        <taxon>Pseudomonadota</taxon>
        <taxon>Gammaproteobacteria</taxon>
        <taxon>Natronospirales</taxon>
        <taxon>Natronospiraceae</taxon>
        <taxon>Natronospira</taxon>
    </lineage>
</organism>
<dbReference type="InterPro" id="IPR027787">
    <property type="entry name" value="Alpha/beta-hydrolase_catalytic"/>
</dbReference>
<evidence type="ECO:0000256" key="1">
    <source>
        <dbReference type="SAM" id="Phobius"/>
    </source>
</evidence>
<proteinExistence type="predicted"/>
<evidence type="ECO:0000313" key="5">
    <source>
        <dbReference type="Proteomes" id="UP001523550"/>
    </source>
</evidence>
<feature type="domain" description="Alpha/beta-hydrolase catalytic" evidence="2">
    <location>
        <begin position="257"/>
        <end position="544"/>
    </location>
</feature>
<feature type="transmembrane region" description="Helical" evidence="1">
    <location>
        <begin position="12"/>
        <end position="31"/>
    </location>
</feature>
<feature type="transmembrane region" description="Helical" evidence="1">
    <location>
        <begin position="81"/>
        <end position="100"/>
    </location>
</feature>
<feature type="domain" description="Alpha/beta-hydrolase N-terminal" evidence="3">
    <location>
        <begin position="33"/>
        <end position="240"/>
    </location>
</feature>
<dbReference type="RefSeq" id="WP_253446724.1">
    <property type="nucleotide sequence ID" value="NZ_JALJYF010000001.1"/>
</dbReference>
<feature type="transmembrane region" description="Helical" evidence="1">
    <location>
        <begin position="120"/>
        <end position="144"/>
    </location>
</feature>
<keyword evidence="1" id="KW-0812">Transmembrane</keyword>
<evidence type="ECO:0000313" key="4">
    <source>
        <dbReference type="EMBL" id="MCP1727201.1"/>
    </source>
</evidence>
<dbReference type="InterPro" id="IPR027788">
    <property type="entry name" value="Alpha/beta-hydrolase_N_dom"/>
</dbReference>
<keyword evidence="1" id="KW-0472">Membrane</keyword>
<evidence type="ECO:0000259" key="3">
    <source>
        <dbReference type="Pfam" id="PF15420"/>
    </source>
</evidence>